<accession>A0A9Q3EMG9</accession>
<dbReference type="EMBL" id="AVOT02028911">
    <property type="protein sequence ID" value="MBW0521548.1"/>
    <property type="molecule type" value="Genomic_DNA"/>
</dbReference>
<organism evidence="2 3">
    <name type="scientific">Austropuccinia psidii MF-1</name>
    <dbReference type="NCBI Taxonomy" id="1389203"/>
    <lineage>
        <taxon>Eukaryota</taxon>
        <taxon>Fungi</taxon>
        <taxon>Dikarya</taxon>
        <taxon>Basidiomycota</taxon>
        <taxon>Pucciniomycotina</taxon>
        <taxon>Pucciniomycetes</taxon>
        <taxon>Pucciniales</taxon>
        <taxon>Sphaerophragmiaceae</taxon>
        <taxon>Austropuccinia</taxon>
    </lineage>
</organism>
<dbReference type="Proteomes" id="UP000765509">
    <property type="component" value="Unassembled WGS sequence"/>
</dbReference>
<proteinExistence type="predicted"/>
<evidence type="ECO:0000313" key="2">
    <source>
        <dbReference type="EMBL" id="MBW0521548.1"/>
    </source>
</evidence>
<reference evidence="2" key="1">
    <citation type="submission" date="2021-03" db="EMBL/GenBank/DDBJ databases">
        <title>Draft genome sequence of rust myrtle Austropuccinia psidii MF-1, a brazilian biotype.</title>
        <authorList>
            <person name="Quecine M.C."/>
            <person name="Pachon D.M.R."/>
            <person name="Bonatelli M.L."/>
            <person name="Correr F.H."/>
            <person name="Franceschini L.M."/>
            <person name="Leite T.F."/>
            <person name="Margarido G.R.A."/>
            <person name="Almeida C.A."/>
            <person name="Ferrarezi J.A."/>
            <person name="Labate C.A."/>
        </authorList>
    </citation>
    <scope>NUCLEOTIDE SEQUENCE</scope>
    <source>
        <strain evidence="2">MF-1</strain>
    </source>
</reference>
<keyword evidence="3" id="KW-1185">Reference proteome</keyword>
<sequence>MDTGNDSRQVAPSPPVLICPPPLLGHHPIVTSLLERSKVIIRLMKEGKGERTFELGTIVTMSCHPWDSNAKNKTHQIPPNKTHPFHICLMSKPRSNPLQAQVEPDEPSQHNEPPIPGPSPSSEPPDGVPTHEPEPEVAPMQSTEEPFGPLVPPSPISFPLCDPENPTSFFPLVPSSPHSHNDPCEELTNLRPTLMIPRAIVYK</sequence>
<evidence type="ECO:0000313" key="3">
    <source>
        <dbReference type="Proteomes" id="UP000765509"/>
    </source>
</evidence>
<feature type="compositionally biased region" description="Polar residues" evidence="1">
    <location>
        <begin position="69"/>
        <end position="79"/>
    </location>
</feature>
<feature type="region of interest" description="Disordered" evidence="1">
    <location>
        <begin position="67"/>
        <end position="184"/>
    </location>
</feature>
<evidence type="ECO:0000256" key="1">
    <source>
        <dbReference type="SAM" id="MobiDB-lite"/>
    </source>
</evidence>
<dbReference type="AlphaFoldDB" id="A0A9Q3EMG9"/>
<name>A0A9Q3EMG9_9BASI</name>
<comment type="caution">
    <text evidence="2">The sequence shown here is derived from an EMBL/GenBank/DDBJ whole genome shotgun (WGS) entry which is preliminary data.</text>
</comment>
<protein>
    <submittedName>
        <fullName evidence="2">Uncharacterized protein</fullName>
    </submittedName>
</protein>
<feature type="compositionally biased region" description="Pro residues" evidence="1">
    <location>
        <begin position="113"/>
        <end position="127"/>
    </location>
</feature>
<gene>
    <name evidence="2" type="ORF">O181_061263</name>
</gene>